<accession>A0AAX2ZIQ0</accession>
<gene>
    <name evidence="1" type="ORF">JW646_18350</name>
</gene>
<dbReference type="RefSeq" id="WP_228104868.1">
    <property type="nucleotide sequence ID" value="NZ_CP081135.1"/>
</dbReference>
<name>A0AAX2ZIQ0_9FIRM</name>
<dbReference type="AlphaFoldDB" id="A0AAX2ZIQ0"/>
<dbReference type="KEGG" id="tem:JW646_18350"/>
<evidence type="ECO:0000313" key="2">
    <source>
        <dbReference type="Proteomes" id="UP001198983"/>
    </source>
</evidence>
<dbReference type="GO" id="GO:0046983">
    <property type="term" value="F:protein dimerization activity"/>
    <property type="evidence" value="ECO:0007669"/>
    <property type="project" value="InterPro"/>
</dbReference>
<dbReference type="InterPro" id="IPR018540">
    <property type="entry name" value="Spo0E-like"/>
</dbReference>
<dbReference type="Pfam" id="PF09388">
    <property type="entry name" value="SpoOE-like"/>
    <property type="match status" value="1"/>
</dbReference>
<dbReference type="SUPFAM" id="SSF140500">
    <property type="entry name" value="BAS1536-like"/>
    <property type="match status" value="1"/>
</dbReference>
<protein>
    <submittedName>
        <fullName evidence="1">Spo0E family sporulation regulatory protein-aspartic acid phosphatase</fullName>
    </submittedName>
</protein>
<dbReference type="Proteomes" id="UP001198983">
    <property type="component" value="Chromosome"/>
</dbReference>
<keyword evidence="2" id="KW-1185">Reference proteome</keyword>
<evidence type="ECO:0000313" key="1">
    <source>
        <dbReference type="EMBL" id="UEL47557.1"/>
    </source>
</evidence>
<organism evidence="1 2">
    <name type="scientific">Terrisporobacter hibernicus</name>
    <dbReference type="NCBI Taxonomy" id="2813371"/>
    <lineage>
        <taxon>Bacteria</taxon>
        <taxon>Bacillati</taxon>
        <taxon>Bacillota</taxon>
        <taxon>Clostridia</taxon>
        <taxon>Peptostreptococcales</taxon>
        <taxon>Peptostreptococcaceae</taxon>
        <taxon>Terrisporobacter</taxon>
    </lineage>
</organism>
<dbReference type="InterPro" id="IPR037208">
    <property type="entry name" value="Spo0E-like_sf"/>
</dbReference>
<dbReference type="InterPro" id="IPR036638">
    <property type="entry name" value="HLH_DNA-bd_sf"/>
</dbReference>
<dbReference type="Gene3D" id="4.10.280.10">
    <property type="entry name" value="Helix-loop-helix DNA-binding domain"/>
    <property type="match status" value="1"/>
</dbReference>
<proteinExistence type="predicted"/>
<dbReference type="EMBL" id="CP081135">
    <property type="protein sequence ID" value="UEL47557.1"/>
    <property type="molecule type" value="Genomic_DNA"/>
</dbReference>
<reference evidence="1 2" key="1">
    <citation type="journal article" date="2023" name="Int. J. Syst. Evol. Microbiol.">
        <title>Terrisporobacter hibernicus sp. nov., isolated from bovine faeces in Northern Ireland.</title>
        <authorList>
            <person name="Mitchell M."/>
            <person name="Nguyen S.V."/>
            <person name="Connor M."/>
            <person name="Fairley D.J."/>
            <person name="Donoghue O."/>
            <person name="Marshall H."/>
            <person name="Koolman L."/>
            <person name="McMullan G."/>
            <person name="Schaffer K.E."/>
            <person name="McGrath J.W."/>
            <person name="Fanning S."/>
        </authorList>
    </citation>
    <scope>NUCLEOTIDE SEQUENCE [LARGE SCALE GENOMIC DNA]</scope>
    <source>
        <strain evidence="1 2">MCA3</strain>
    </source>
</reference>
<sequence length="39" mass="4682">MLEELKEILSNLYAQYGLTDDTLRLSQVLDKLIYQEMKY</sequence>
<dbReference type="GO" id="GO:0043937">
    <property type="term" value="P:regulation of sporulation"/>
    <property type="evidence" value="ECO:0007669"/>
    <property type="project" value="InterPro"/>
</dbReference>